<name>A0A6G9YDX4_9NOCA</name>
<protein>
    <recommendedName>
        <fullName evidence="3">DUF4872 domain-containing protein</fullName>
    </recommendedName>
</protein>
<dbReference type="EMBL" id="CP046172">
    <property type="protein sequence ID" value="QIS11330.1"/>
    <property type="molecule type" value="Genomic_DNA"/>
</dbReference>
<gene>
    <name evidence="1" type="ORF">F5544_17270</name>
</gene>
<evidence type="ECO:0000313" key="1">
    <source>
        <dbReference type="EMBL" id="QIS11330.1"/>
    </source>
</evidence>
<evidence type="ECO:0008006" key="3">
    <source>
        <dbReference type="Google" id="ProtNLM"/>
    </source>
</evidence>
<sequence>MVSYIGSGPYCYSNSLAMLIGSDAPPVGLIETLAGAPFGVELYRGPGSTPGGMPFFSPIGWDPEIGLDAAIELLGRTCARTTGGTPDEALDRLRAAVSRGPVLVGPVDMGLLRYHPNSGNVGGADHYVIALEVGDDWVLLHDPQGNPYATLPITDFLESWRADRISYTNTPYIMRSEFSVNRKVEPLAALKDSLPYAARWLTGAAQQAEQFAELADAGLPDPARGLLSWFSVGLGARRLNDASTHLRAVGRTEAADIAAEQSRIIGGLQYPVANKDDAAFATGMRRLAPGYDRLRQALQ</sequence>
<accession>A0A6G9YDX4</accession>
<dbReference type="Proteomes" id="UP000503540">
    <property type="component" value="Chromosome"/>
</dbReference>
<organism evidence="1 2">
    <name type="scientific">Nocardia arthritidis</name>
    <dbReference type="NCBI Taxonomy" id="228602"/>
    <lineage>
        <taxon>Bacteria</taxon>
        <taxon>Bacillati</taxon>
        <taxon>Actinomycetota</taxon>
        <taxon>Actinomycetes</taxon>
        <taxon>Mycobacteriales</taxon>
        <taxon>Nocardiaceae</taxon>
        <taxon>Nocardia</taxon>
    </lineage>
</organism>
<evidence type="ECO:0000313" key="2">
    <source>
        <dbReference type="Proteomes" id="UP000503540"/>
    </source>
</evidence>
<dbReference type="KEGG" id="nah:F5544_17270"/>
<dbReference type="RefSeq" id="WP_167474166.1">
    <property type="nucleotide sequence ID" value="NZ_CP046172.1"/>
</dbReference>
<reference evidence="1 2" key="1">
    <citation type="journal article" date="2019" name="ACS Chem. Biol.">
        <title>Identification and Mobilization of a Cryptic Antibiotic Biosynthesis Gene Locus from a Human-Pathogenic Nocardia Isolate.</title>
        <authorList>
            <person name="Herisse M."/>
            <person name="Ishida K."/>
            <person name="Porter J.L."/>
            <person name="Howden B."/>
            <person name="Hertweck C."/>
            <person name="Stinear T.P."/>
            <person name="Pidot S.J."/>
        </authorList>
    </citation>
    <scope>NUCLEOTIDE SEQUENCE [LARGE SCALE GENOMIC DNA]</scope>
    <source>
        <strain evidence="1 2">AUSMDU00012717</strain>
    </source>
</reference>
<keyword evidence="2" id="KW-1185">Reference proteome</keyword>
<dbReference type="AlphaFoldDB" id="A0A6G9YDX4"/>
<proteinExistence type="predicted"/>